<comment type="caution">
    <text evidence="2">The sequence shown here is derived from an EMBL/GenBank/DDBJ whole genome shotgun (WGS) entry which is preliminary data.</text>
</comment>
<proteinExistence type="predicted"/>
<protein>
    <submittedName>
        <fullName evidence="2">Uncharacterized protein</fullName>
    </submittedName>
</protein>
<evidence type="ECO:0000313" key="3">
    <source>
        <dbReference type="Proteomes" id="UP000184105"/>
    </source>
</evidence>
<keyword evidence="1" id="KW-0732">Signal</keyword>
<feature type="signal peptide" evidence="1">
    <location>
        <begin position="1"/>
        <end position="19"/>
    </location>
</feature>
<dbReference type="RefSeq" id="WP_025838337.1">
    <property type="nucleotide sequence ID" value="NZ_BAKP01000018.1"/>
</dbReference>
<gene>
    <name evidence="2" type="ORF">SAMN05444364_12318</name>
</gene>
<evidence type="ECO:0000256" key="1">
    <source>
        <dbReference type="SAM" id="SignalP"/>
    </source>
</evidence>
<name>A0AAX2F5B1_9BACT</name>
<dbReference type="AlphaFoldDB" id="A0AAX2F5B1"/>
<keyword evidence="3" id="KW-1185">Reference proteome</keyword>
<dbReference type="EMBL" id="FQWA01000023">
    <property type="protein sequence ID" value="SHF97984.1"/>
    <property type="molecule type" value="Genomic_DNA"/>
</dbReference>
<feature type="chain" id="PRO_5043779933" evidence="1">
    <location>
        <begin position="20"/>
        <end position="401"/>
    </location>
</feature>
<evidence type="ECO:0000313" key="2">
    <source>
        <dbReference type="EMBL" id="SHF97984.1"/>
    </source>
</evidence>
<dbReference type="Proteomes" id="UP000184105">
    <property type="component" value="Unassembled WGS sequence"/>
</dbReference>
<sequence length="401" mass="46438">MKRLTFTFLLLVTTIASYSQIFTDQKYDQIVKAPEMFWHCPEIDNNMSLLYSLSNDDYKIYAENVKKRFPLKIDESNVSEKFIATTAKFTIESPLYKSENLLNHVASWLQNQNGLKIKKINLAEHLIDVEGTINVATHPAFFSVYKISISPLMSFQLIDENKMLVSFWVDRYINEEYSDGRCIRSFNPKISDVFPFVPKSAYKTSYAKGYVGTYLYFWDLMKKLSENLNTNFRRDNKLLSQLHYEYSKDSLYAKYGEPTNIIRGNNLTPDVNHELRFYANMQKVVFMGKTINFKDVISCEIKDDPQLIPGHTSSYIGGISFWGFEFGGAETSRTPDKTIHNYVVNVKIDDLSAPSLHIVTGHDAHKAEEIASAFEYIIRHKQSKEKNSDNRNISTRKRNKK</sequence>
<accession>A0AAX2F5B1</accession>
<organism evidence="2 3">
    <name type="scientific">Prevotella scopos JCM 17725</name>
    <dbReference type="NCBI Taxonomy" id="1236518"/>
    <lineage>
        <taxon>Bacteria</taxon>
        <taxon>Pseudomonadati</taxon>
        <taxon>Bacteroidota</taxon>
        <taxon>Bacteroidia</taxon>
        <taxon>Bacteroidales</taxon>
        <taxon>Prevotellaceae</taxon>
        <taxon>Prevotella</taxon>
    </lineage>
</organism>
<reference evidence="2 3" key="1">
    <citation type="submission" date="2016-11" db="EMBL/GenBank/DDBJ databases">
        <authorList>
            <person name="Varghese N."/>
            <person name="Submissions S."/>
        </authorList>
    </citation>
    <scope>NUCLEOTIDE SEQUENCE [LARGE SCALE GENOMIC DNA]</scope>
    <source>
        <strain evidence="2 3">DSM 22613</strain>
    </source>
</reference>